<dbReference type="STRING" id="1235802.C823_01755"/>
<evidence type="ECO:0000313" key="1">
    <source>
        <dbReference type="EMBL" id="EMZ29663.1"/>
    </source>
</evidence>
<comment type="caution">
    <text evidence="1">The sequence shown here is derived from an EMBL/GenBank/DDBJ whole genome shotgun (WGS) entry which is preliminary data.</text>
</comment>
<gene>
    <name evidence="1" type="ORF">C823_01755</name>
</gene>
<protein>
    <submittedName>
        <fullName evidence="1">Uncharacterized protein</fullName>
    </submittedName>
</protein>
<accession>N2AT84</accession>
<dbReference type="EMBL" id="AQFT01000056">
    <property type="protein sequence ID" value="EMZ29663.1"/>
    <property type="molecule type" value="Genomic_DNA"/>
</dbReference>
<dbReference type="AlphaFoldDB" id="N2AT84"/>
<keyword evidence="2" id="KW-1185">Reference proteome</keyword>
<proteinExistence type="predicted"/>
<reference evidence="1 2" key="1">
    <citation type="journal article" date="2014" name="Genome Announc.">
        <title>Draft genome sequences of the altered schaedler flora, a defined bacterial community from gnotobiotic mice.</title>
        <authorList>
            <person name="Wannemuehler M.J."/>
            <person name="Overstreet A.M."/>
            <person name="Ward D.V."/>
            <person name="Phillips G.J."/>
        </authorList>
    </citation>
    <scope>NUCLEOTIDE SEQUENCE [LARGE SCALE GENOMIC DNA]</scope>
    <source>
        <strain evidence="1 2">ASF492</strain>
    </source>
</reference>
<sequence length="79" mass="9563">MRIIYIMFEAACIYLLQRVLYKKYWNKMISTSQRSEVVRVFERVSLHACGSFWILPLHGWNRKCSSNPQEMRKIFLVFT</sequence>
<name>N2AT84_9FIRM</name>
<dbReference type="HOGENOM" id="CLU_2600822_0_0_9"/>
<dbReference type="PATRIC" id="fig|1235802.3.peg.1856"/>
<organism evidence="1 2">
    <name type="scientific">Eubacterium plexicaudatum ASF492</name>
    <dbReference type="NCBI Taxonomy" id="1235802"/>
    <lineage>
        <taxon>Bacteria</taxon>
        <taxon>Bacillati</taxon>
        <taxon>Bacillota</taxon>
        <taxon>Clostridia</taxon>
        <taxon>Eubacteriales</taxon>
        <taxon>Eubacteriaceae</taxon>
        <taxon>Eubacterium</taxon>
    </lineage>
</organism>
<dbReference type="Proteomes" id="UP000012589">
    <property type="component" value="Unassembled WGS sequence"/>
</dbReference>
<evidence type="ECO:0000313" key="2">
    <source>
        <dbReference type="Proteomes" id="UP000012589"/>
    </source>
</evidence>